<dbReference type="EMBL" id="JADKYY010000006">
    <property type="protein sequence ID" value="MBF5027305.1"/>
    <property type="molecule type" value="Genomic_DNA"/>
</dbReference>
<proteinExistence type="predicted"/>
<dbReference type="RefSeq" id="WP_194739237.1">
    <property type="nucleotide sequence ID" value="NZ_JADKYY010000006.1"/>
</dbReference>
<organism evidence="1 2">
    <name type="scientific">Planobacterium oryzisoli</name>
    <dbReference type="NCBI Taxonomy" id="2771435"/>
    <lineage>
        <taxon>Bacteria</taxon>
        <taxon>Pseudomonadati</taxon>
        <taxon>Bacteroidota</taxon>
        <taxon>Flavobacteriia</taxon>
        <taxon>Flavobacteriales</taxon>
        <taxon>Weeksellaceae</taxon>
        <taxon>Chryseobacterium group</taxon>
        <taxon>Chryseobacterium</taxon>
    </lineage>
</organism>
<protein>
    <submittedName>
        <fullName evidence="1">Uncharacterized protein</fullName>
    </submittedName>
</protein>
<dbReference type="Proteomes" id="UP000694480">
    <property type="component" value="Unassembled WGS sequence"/>
</dbReference>
<name>A0A931E5Y6_9FLAO</name>
<evidence type="ECO:0000313" key="2">
    <source>
        <dbReference type="Proteomes" id="UP000694480"/>
    </source>
</evidence>
<evidence type="ECO:0000313" key="1">
    <source>
        <dbReference type="EMBL" id="MBF5027305.1"/>
    </source>
</evidence>
<sequence length="193" mass="22515">MDREKKELLQEKRARLQEKIKLEELLESDFKPQIELFSEWKKKGITFTPKEMVLQGEFSIEIVQAALKNAPYHDDGLSALTSTQQIEAINRLLEKYPSQTPFRYLPAGSPLQHPPSTIGEFLSEVKKSATSLEDRMYLYYFRYPVLVEFQGKDLRQIPTEDLLEPWHGDAVLYPEGAGYYLVYTLEEDFFVLE</sequence>
<keyword evidence="2" id="KW-1185">Reference proteome</keyword>
<reference evidence="1" key="1">
    <citation type="submission" date="2020-11" db="EMBL/GenBank/DDBJ databases">
        <title>Genome seq and assembly of Planobacterium sp.</title>
        <authorList>
            <person name="Chhetri G."/>
        </authorList>
    </citation>
    <scope>NUCLEOTIDE SEQUENCE</scope>
    <source>
        <strain evidence="1">GCR5</strain>
    </source>
</reference>
<comment type="caution">
    <text evidence="1">The sequence shown here is derived from an EMBL/GenBank/DDBJ whole genome shotgun (WGS) entry which is preliminary data.</text>
</comment>
<accession>A0A931E5Y6</accession>
<gene>
    <name evidence="1" type="ORF">IC612_05780</name>
</gene>
<dbReference type="AlphaFoldDB" id="A0A931E5Y6"/>